<comment type="caution">
    <text evidence="3">The sequence shown here is derived from an EMBL/GenBank/DDBJ whole genome shotgun (WGS) entry which is preliminary data.</text>
</comment>
<keyword evidence="4" id="KW-1185">Reference proteome</keyword>
<evidence type="ECO:0000313" key="4">
    <source>
        <dbReference type="Proteomes" id="UP001438707"/>
    </source>
</evidence>
<organism evidence="3 4">
    <name type="scientific">Apatococcus lobatus</name>
    <dbReference type="NCBI Taxonomy" id="904363"/>
    <lineage>
        <taxon>Eukaryota</taxon>
        <taxon>Viridiplantae</taxon>
        <taxon>Chlorophyta</taxon>
        <taxon>core chlorophytes</taxon>
        <taxon>Trebouxiophyceae</taxon>
        <taxon>Chlorellales</taxon>
        <taxon>Chlorellaceae</taxon>
        <taxon>Apatococcus</taxon>
    </lineage>
</organism>
<sequence length="497" mass="53783">MSVQKTVQRHVAPAQPDIYLTSSDLVVRQFWVAGAAGFAYELDPARLLTAMQTIVDHHYPILTCRVRQDDAGRFFLDSSNAGFTIGTCNKPESQLRDVLRAFARPSAPELEPLNACAEDYLEQLNPVEVLAGRCPLFGLRLTQVKDGSVLGLSFSHMLADAESMGQLLYDISQAYQGLPVMPRPSRRLGMELLGMKAAGAYGARDPSDEEIIGHLPTFGTPPRALADITATKVYDLWGTLETERQEGVTHSHHVVHLPEAGLSRLKAEIVQSNIANDTSIKRLSAHDIIAALMWLAREVAEGNDLSSGLKRPFGYAVDLRRLGGAAGSPIHKDFWGNSVSATAVMQPTIPATSSPPSTEHIKNVLAAAACAIHIATQTIKADPNFIPSVLALNQAATDINFWKEIMDTPDHPFSAFRDAAALTSSWRSGTMDRTDFGQGTPWLLIGKVAPITQLSAIVTIGPGADGVMCTAGFKNDCFERLQSSNFFKTIAPEVVVV</sequence>
<dbReference type="SUPFAM" id="SSF52777">
    <property type="entry name" value="CoA-dependent acyltransferases"/>
    <property type="match status" value="1"/>
</dbReference>
<dbReference type="InterPro" id="IPR023213">
    <property type="entry name" value="CAT-like_dom_sf"/>
</dbReference>
<dbReference type="AlphaFoldDB" id="A0AAW1RZB7"/>
<gene>
    <name evidence="3" type="ORF">WJX74_008467</name>
</gene>
<evidence type="ECO:0000256" key="2">
    <source>
        <dbReference type="ARBA" id="ARBA00022679"/>
    </source>
</evidence>
<dbReference type="InterPro" id="IPR050317">
    <property type="entry name" value="Plant_Fungal_Acyltransferase"/>
</dbReference>
<keyword evidence="2" id="KW-0808">Transferase</keyword>
<dbReference type="Gene3D" id="3.30.559.10">
    <property type="entry name" value="Chloramphenicol acetyltransferase-like domain"/>
    <property type="match status" value="2"/>
</dbReference>
<dbReference type="GO" id="GO:0016747">
    <property type="term" value="F:acyltransferase activity, transferring groups other than amino-acyl groups"/>
    <property type="evidence" value="ECO:0007669"/>
    <property type="project" value="TreeGrafter"/>
</dbReference>
<name>A0AAW1RZB7_9CHLO</name>
<dbReference type="Proteomes" id="UP001438707">
    <property type="component" value="Unassembled WGS sequence"/>
</dbReference>
<accession>A0AAW1RZB7</accession>
<proteinExistence type="inferred from homology"/>
<evidence type="ECO:0000313" key="3">
    <source>
        <dbReference type="EMBL" id="KAK9839049.1"/>
    </source>
</evidence>
<protein>
    <submittedName>
        <fullName evidence="3">Uncharacterized protein</fullName>
    </submittedName>
</protein>
<reference evidence="3 4" key="1">
    <citation type="journal article" date="2024" name="Nat. Commun.">
        <title>Phylogenomics reveals the evolutionary origins of lichenization in chlorophyte algae.</title>
        <authorList>
            <person name="Puginier C."/>
            <person name="Libourel C."/>
            <person name="Otte J."/>
            <person name="Skaloud P."/>
            <person name="Haon M."/>
            <person name="Grisel S."/>
            <person name="Petersen M."/>
            <person name="Berrin J.G."/>
            <person name="Delaux P.M."/>
            <person name="Dal Grande F."/>
            <person name="Keller J."/>
        </authorList>
    </citation>
    <scope>NUCLEOTIDE SEQUENCE [LARGE SCALE GENOMIC DNA]</scope>
    <source>
        <strain evidence="3 4">SAG 2145</strain>
    </source>
</reference>
<evidence type="ECO:0000256" key="1">
    <source>
        <dbReference type="ARBA" id="ARBA00009861"/>
    </source>
</evidence>
<comment type="similarity">
    <text evidence="1">Belongs to the plant acyltransferase family.</text>
</comment>
<dbReference type="EMBL" id="JALJOS010000005">
    <property type="protein sequence ID" value="KAK9839049.1"/>
    <property type="molecule type" value="Genomic_DNA"/>
</dbReference>
<dbReference type="PANTHER" id="PTHR31642:SF310">
    <property type="entry name" value="FATTY ALCOHOL:CAFFEOYL-COA ACYLTRANSFERASE"/>
    <property type="match status" value="1"/>
</dbReference>
<dbReference type="Pfam" id="PF02458">
    <property type="entry name" value="Transferase"/>
    <property type="match status" value="1"/>
</dbReference>
<dbReference type="PANTHER" id="PTHR31642">
    <property type="entry name" value="TRICHOTHECENE 3-O-ACETYLTRANSFERASE"/>
    <property type="match status" value="1"/>
</dbReference>